<reference evidence="1 2" key="2">
    <citation type="journal article" date="2021" name="Genomics">
        <title>High-quality reference genome for Clonorchis sinensis.</title>
        <authorList>
            <person name="Young N.D."/>
            <person name="Stroehlein A.J."/>
            <person name="Kinkar L."/>
            <person name="Wang T."/>
            <person name="Sohn W.M."/>
            <person name="Chang B.C.H."/>
            <person name="Kaur P."/>
            <person name="Weisz D."/>
            <person name="Dudchenko O."/>
            <person name="Aiden E.L."/>
            <person name="Korhonen P.K."/>
            <person name="Gasser R.B."/>
        </authorList>
    </citation>
    <scope>NUCLEOTIDE SEQUENCE [LARGE SCALE GENOMIC DNA]</scope>
    <source>
        <strain evidence="1">Cs-k2</strain>
    </source>
</reference>
<evidence type="ECO:0000313" key="2">
    <source>
        <dbReference type="Proteomes" id="UP000286415"/>
    </source>
</evidence>
<accession>A0A3R7FSB2</accession>
<reference evidence="1 2" key="1">
    <citation type="journal article" date="2018" name="Biotechnol. Adv.">
        <title>Improved genomic resources and new bioinformatic workflow for the carcinogenic parasite Clonorchis sinensis: Biotechnological implications.</title>
        <authorList>
            <person name="Wang D."/>
            <person name="Korhonen P.K."/>
            <person name="Gasser R.B."/>
            <person name="Young N.D."/>
        </authorList>
    </citation>
    <scope>NUCLEOTIDE SEQUENCE [LARGE SCALE GENOMIC DNA]</scope>
    <source>
        <strain evidence="1">Cs-k2</strain>
    </source>
</reference>
<dbReference type="InParanoid" id="A0A3R7FSB2"/>
<proteinExistence type="predicted"/>
<organism evidence="1 2">
    <name type="scientific">Clonorchis sinensis</name>
    <name type="common">Chinese liver fluke</name>
    <dbReference type="NCBI Taxonomy" id="79923"/>
    <lineage>
        <taxon>Eukaryota</taxon>
        <taxon>Metazoa</taxon>
        <taxon>Spiralia</taxon>
        <taxon>Lophotrochozoa</taxon>
        <taxon>Platyhelminthes</taxon>
        <taxon>Trematoda</taxon>
        <taxon>Digenea</taxon>
        <taxon>Opisthorchiida</taxon>
        <taxon>Opisthorchiata</taxon>
        <taxon>Opisthorchiidae</taxon>
        <taxon>Clonorchis</taxon>
    </lineage>
</organism>
<gene>
    <name evidence="1" type="ORF">CSKR_113542</name>
</gene>
<sequence length="109" mass="11524">MKNPPENQISQKSSNTLPRLSDASTSVPEFQHRVNPQTSFHKLDWAMGCGRDSEENSCGSAITLGMTVPCHHCTDMLRFINSSVAVVKGAAIGEGIRSSVAAGSGGDGY</sequence>
<dbReference type="AlphaFoldDB" id="A0A3R7FSB2"/>
<dbReference type="Proteomes" id="UP000286415">
    <property type="component" value="Unassembled WGS sequence"/>
</dbReference>
<dbReference type="EMBL" id="NIRI02000056">
    <property type="protein sequence ID" value="KAG5444751.1"/>
    <property type="molecule type" value="Genomic_DNA"/>
</dbReference>
<evidence type="ECO:0000313" key="1">
    <source>
        <dbReference type="EMBL" id="KAG5444751.1"/>
    </source>
</evidence>
<protein>
    <submittedName>
        <fullName evidence="1">Uncharacterized protein</fullName>
    </submittedName>
</protein>
<keyword evidence="2" id="KW-1185">Reference proteome</keyword>
<comment type="caution">
    <text evidence="1">The sequence shown here is derived from an EMBL/GenBank/DDBJ whole genome shotgun (WGS) entry which is preliminary data.</text>
</comment>
<name>A0A3R7FSB2_CLOSI</name>